<comment type="caution">
    <text evidence="1">The sequence shown here is derived from an EMBL/GenBank/DDBJ whole genome shotgun (WGS) entry which is preliminary data.</text>
</comment>
<gene>
    <name evidence="1" type="ORF">E5H86_22830</name>
</gene>
<dbReference type="EMBL" id="AASEPP010000052">
    <property type="protein sequence ID" value="EFC2248582.1"/>
    <property type="molecule type" value="Genomic_DNA"/>
</dbReference>
<dbReference type="Proteomes" id="UP000531916">
    <property type="component" value="Unassembled WGS sequence"/>
</dbReference>
<dbReference type="RefSeq" id="WP_061317086.1">
    <property type="nucleotide sequence ID" value="NZ_BFGA01000036.1"/>
</dbReference>
<protein>
    <submittedName>
        <fullName evidence="1">Uncharacterized protein</fullName>
    </submittedName>
</protein>
<proteinExistence type="predicted"/>
<name>A0A479ZMF6_ECOLX</name>
<dbReference type="AlphaFoldDB" id="A0A479ZMF6"/>
<accession>A0A479ZMF6</accession>
<organism evidence="1 2">
    <name type="scientific">Escherichia coli</name>
    <dbReference type="NCBI Taxonomy" id="562"/>
    <lineage>
        <taxon>Bacteria</taxon>
        <taxon>Pseudomonadati</taxon>
        <taxon>Pseudomonadota</taxon>
        <taxon>Gammaproteobacteria</taxon>
        <taxon>Enterobacterales</taxon>
        <taxon>Enterobacteriaceae</taxon>
        <taxon>Escherichia</taxon>
    </lineage>
</organism>
<evidence type="ECO:0000313" key="1">
    <source>
        <dbReference type="EMBL" id="EFC2248582.1"/>
    </source>
</evidence>
<evidence type="ECO:0000313" key="2">
    <source>
        <dbReference type="Proteomes" id="UP000531916"/>
    </source>
</evidence>
<reference evidence="1 2" key="1">
    <citation type="submission" date="2019-04" db="EMBL/GenBank/DDBJ databases">
        <authorList>
            <consortium name="NARMS: The National Antimicrobial Resistance Monitoring System"/>
        </authorList>
    </citation>
    <scope>NUCLEOTIDE SEQUENCE [LARGE SCALE GENOMIC DNA]</scope>
    <source>
        <strain evidence="1 2">FSIS11919500</strain>
    </source>
</reference>
<sequence length="158" mass="17697">MRFYFNKKGLSGISVSSGRNNGGCGTLIGIVFILYLIGHFSSPSDEDIKNESSSYKTAVVKSDKIVSEICDQFSTDDSAKIFFDSNLDKHWYKTKVKVNSLSNQRLSAVDFKNPELKYEIRMSDSRPLKVGDIISVEFVPTEFSKYSCEISGTIGNYK</sequence>